<sequence length="76" mass="8385">MGPPHAVILFSTYLRTQLPPPRFDGNPETHPFYQELHAFLNRIAKGGTTLVTDLHPAFIRPAESTCSAPWSDGAEP</sequence>
<keyword evidence="2" id="KW-1185">Reference proteome</keyword>
<organism evidence="1 2">
    <name type="scientific">Apiotrichum porosum</name>
    <dbReference type="NCBI Taxonomy" id="105984"/>
    <lineage>
        <taxon>Eukaryota</taxon>
        <taxon>Fungi</taxon>
        <taxon>Dikarya</taxon>
        <taxon>Basidiomycota</taxon>
        <taxon>Agaricomycotina</taxon>
        <taxon>Tremellomycetes</taxon>
        <taxon>Trichosporonales</taxon>
        <taxon>Trichosporonaceae</taxon>
        <taxon>Apiotrichum</taxon>
    </lineage>
</organism>
<dbReference type="EMBL" id="RSCE01000013">
    <property type="protein sequence ID" value="RSH78128.1"/>
    <property type="molecule type" value="Genomic_DNA"/>
</dbReference>
<accession>A0A427XGZ1</accession>
<gene>
    <name evidence="1" type="ORF">EHS24_002584</name>
</gene>
<comment type="caution">
    <text evidence="1">The sequence shown here is derived from an EMBL/GenBank/DDBJ whole genome shotgun (WGS) entry which is preliminary data.</text>
</comment>
<reference evidence="1 2" key="1">
    <citation type="submission" date="2018-11" db="EMBL/GenBank/DDBJ databases">
        <title>Genome sequence of Apiotrichum porosum DSM 27194.</title>
        <authorList>
            <person name="Aliyu H."/>
            <person name="Gorte O."/>
            <person name="Ochsenreither K."/>
        </authorList>
    </citation>
    <scope>NUCLEOTIDE SEQUENCE [LARGE SCALE GENOMIC DNA]</scope>
    <source>
        <strain evidence="1 2">DSM 27194</strain>
    </source>
</reference>
<dbReference type="RefSeq" id="XP_028473275.1">
    <property type="nucleotide sequence ID" value="XM_028618319.1"/>
</dbReference>
<dbReference type="Proteomes" id="UP000279236">
    <property type="component" value="Unassembled WGS sequence"/>
</dbReference>
<dbReference type="AlphaFoldDB" id="A0A427XGZ1"/>
<dbReference type="GeneID" id="39587127"/>
<evidence type="ECO:0000313" key="1">
    <source>
        <dbReference type="EMBL" id="RSH78128.1"/>
    </source>
</evidence>
<evidence type="ECO:0000313" key="2">
    <source>
        <dbReference type="Proteomes" id="UP000279236"/>
    </source>
</evidence>
<proteinExistence type="predicted"/>
<protein>
    <submittedName>
        <fullName evidence="1">Uncharacterized protein</fullName>
    </submittedName>
</protein>
<name>A0A427XGZ1_9TREE</name>